<dbReference type="Proteomes" id="UP001152795">
    <property type="component" value="Unassembled WGS sequence"/>
</dbReference>
<proteinExistence type="inferred from homology"/>
<evidence type="ECO:0000256" key="5">
    <source>
        <dbReference type="ARBA" id="ARBA00023163"/>
    </source>
</evidence>
<accession>A0A6S7I0L1</accession>
<keyword evidence="6" id="KW-0539">Nucleus</keyword>
<dbReference type="PANTHER" id="PTHR12691:SF10">
    <property type="entry name" value="MEDIATOR OF RNA POLYMERASE II TRANSCRIPTION SUBUNIT 23"/>
    <property type="match status" value="1"/>
</dbReference>
<dbReference type="AlphaFoldDB" id="A0A6S7I0L1"/>
<comment type="caution">
    <text evidence="8">The sequence shown here is derived from an EMBL/GenBank/DDBJ whole genome shotgun (WGS) entry which is preliminary data.</text>
</comment>
<keyword evidence="5" id="KW-0804">Transcription</keyword>
<dbReference type="InterPro" id="IPR021629">
    <property type="entry name" value="Mediator_Med23"/>
</dbReference>
<evidence type="ECO:0000256" key="1">
    <source>
        <dbReference type="ARBA" id="ARBA00004123"/>
    </source>
</evidence>
<evidence type="ECO:0000256" key="7">
    <source>
        <dbReference type="ARBA" id="ARBA00031961"/>
    </source>
</evidence>
<reference evidence="8" key="1">
    <citation type="submission" date="2020-04" db="EMBL/GenBank/DDBJ databases">
        <authorList>
            <person name="Alioto T."/>
            <person name="Alioto T."/>
            <person name="Gomez Garrido J."/>
        </authorList>
    </citation>
    <scope>NUCLEOTIDE SEQUENCE</scope>
    <source>
        <strain evidence="8">A484AB</strain>
    </source>
</reference>
<evidence type="ECO:0000313" key="8">
    <source>
        <dbReference type="EMBL" id="CAB4012225.1"/>
    </source>
</evidence>
<evidence type="ECO:0000256" key="6">
    <source>
        <dbReference type="ARBA" id="ARBA00023242"/>
    </source>
</evidence>
<comment type="similarity">
    <text evidence="2">Belongs to the Mediator complex subunit 23 family.</text>
</comment>
<dbReference type="GO" id="GO:0010628">
    <property type="term" value="P:positive regulation of gene expression"/>
    <property type="evidence" value="ECO:0007669"/>
    <property type="project" value="TreeGrafter"/>
</dbReference>
<sequence>MGLEQASNSDTYRIELIEEVRWYKGRDYLMWFILQLCGAANTQWEFKDFVPLMKIIEFLYPDTKPLPVPDVNNPSFMFSMAVACLWNVISTKAQGQSVSLPKPRAITNLISHLENVFKHCQHPGSLARTDSHTALLMNAYPANTLGFVTDLWFGKNSAQMGNQLPPSHSTPIPLELLDLVTYPAKRGLIIYIGSLIKGRIPNTTLSYVLLETYSRLLAENDIGGIRNVVGAVLPHVFKNKAWGILHNLLEMFSYRLPLIPQNYRVHLISHIHSIAAIPHTDQNYQLHLCLESTAFRLIQGLENHVVESYFTKHEANVLVSSESEELNRIFVLNIARAMHISGTEQHSSQWYESIFKTIVEKTPMNWSKHTLEHFPYSIQQFFTQHTAPMESKPALKQRVEQEYNKFKSKYLNWNYI</sequence>
<evidence type="ECO:0000313" key="9">
    <source>
        <dbReference type="Proteomes" id="UP001152795"/>
    </source>
</evidence>
<evidence type="ECO:0000256" key="3">
    <source>
        <dbReference type="ARBA" id="ARBA00019696"/>
    </source>
</evidence>
<gene>
    <name evidence="8" type="ORF">PACLA_8A002340</name>
</gene>
<dbReference type="PANTHER" id="PTHR12691">
    <property type="entry name" value="MEDIATOR OF RNA POLYMERASE II TRANSCRIPTION SUBUNIT 23"/>
    <property type="match status" value="1"/>
</dbReference>
<dbReference type="OrthoDB" id="9982951at2759"/>
<dbReference type="EMBL" id="CACRXK020007431">
    <property type="protein sequence ID" value="CAB4012225.1"/>
    <property type="molecule type" value="Genomic_DNA"/>
</dbReference>
<comment type="subcellular location">
    <subcellularLocation>
        <location evidence="1">Nucleus</location>
    </subcellularLocation>
</comment>
<evidence type="ECO:0000256" key="4">
    <source>
        <dbReference type="ARBA" id="ARBA00023015"/>
    </source>
</evidence>
<keyword evidence="4" id="KW-0805">Transcription regulation</keyword>
<dbReference type="GO" id="GO:0006357">
    <property type="term" value="P:regulation of transcription by RNA polymerase II"/>
    <property type="evidence" value="ECO:0007669"/>
    <property type="project" value="TreeGrafter"/>
</dbReference>
<organism evidence="8 9">
    <name type="scientific">Paramuricea clavata</name>
    <name type="common">Red gorgonian</name>
    <name type="synonym">Violescent sea-whip</name>
    <dbReference type="NCBI Taxonomy" id="317549"/>
    <lineage>
        <taxon>Eukaryota</taxon>
        <taxon>Metazoa</taxon>
        <taxon>Cnidaria</taxon>
        <taxon>Anthozoa</taxon>
        <taxon>Octocorallia</taxon>
        <taxon>Malacalcyonacea</taxon>
        <taxon>Plexauridae</taxon>
        <taxon>Paramuricea</taxon>
    </lineage>
</organism>
<dbReference type="GO" id="GO:0016592">
    <property type="term" value="C:mediator complex"/>
    <property type="evidence" value="ECO:0007669"/>
    <property type="project" value="TreeGrafter"/>
</dbReference>
<name>A0A6S7I0L1_PARCT</name>
<dbReference type="Pfam" id="PF11573">
    <property type="entry name" value="Med23"/>
    <property type="match status" value="1"/>
</dbReference>
<keyword evidence="9" id="KW-1185">Reference proteome</keyword>
<protein>
    <recommendedName>
        <fullName evidence="3">Mediator of RNA polymerase II transcription subunit 23</fullName>
    </recommendedName>
    <alternativeName>
        <fullName evidence="7">Mediator complex subunit 23</fullName>
    </alternativeName>
</protein>
<evidence type="ECO:0000256" key="2">
    <source>
        <dbReference type="ARBA" id="ARBA00010222"/>
    </source>
</evidence>
<dbReference type="GO" id="GO:0005667">
    <property type="term" value="C:transcription regulator complex"/>
    <property type="evidence" value="ECO:0007669"/>
    <property type="project" value="TreeGrafter"/>
</dbReference>